<dbReference type="SUPFAM" id="SSF56219">
    <property type="entry name" value="DNase I-like"/>
    <property type="match status" value="1"/>
</dbReference>
<keyword evidence="2" id="KW-0540">Nuclease</keyword>
<dbReference type="GO" id="GO:0004527">
    <property type="term" value="F:exonuclease activity"/>
    <property type="evidence" value="ECO:0007669"/>
    <property type="project" value="UniProtKB-KW"/>
</dbReference>
<dbReference type="Proteomes" id="UP000187735">
    <property type="component" value="Chromosome"/>
</dbReference>
<sequence>MNTHFLAWWNVENLFSMKSDPDRSEKLERALGKELDGWTATVLNKKLKQLASIIGQMNGGNGPDILGVCEVESKNVLEKLIDELPDLGRSYKTVHADTQDGRGIDVAFIYDSKKYEVVSEEIFNHFILRRNATRDILQVSFKTKPDGNKLVLMGNHWPSRRGGELESEPYRIMAAETLAYFHERTIAIDGKDQAVVVMGDFNDEPFNRSLVAYALSERVERRVKSKRSRNPYLLNLTWDLIGQGEGTHFYDGTPGMLDQILVNRPVLRDDSPFEVDPSTVQILKFPEMTGRSGVPKRFGRPSSASTFDDTGFSDHFPIAVVLSER</sequence>
<keyword evidence="2" id="KW-0269">Exonuclease</keyword>
<feature type="domain" description="Endonuclease/exonuclease/phosphatase" evidence="1">
    <location>
        <begin position="6"/>
        <end position="322"/>
    </location>
</feature>
<evidence type="ECO:0000313" key="2">
    <source>
        <dbReference type="EMBL" id="APZ94682.1"/>
    </source>
</evidence>
<accession>A0A1P8WKU1</accession>
<dbReference type="Gene3D" id="3.60.10.10">
    <property type="entry name" value="Endonuclease/exonuclease/phosphatase"/>
    <property type="match status" value="1"/>
</dbReference>
<gene>
    <name evidence="2" type="ORF">Fuma_04321</name>
</gene>
<reference evidence="2 3" key="1">
    <citation type="journal article" date="2016" name="Front. Microbiol.">
        <title>Fuerstia marisgermanicae gen. nov., sp. nov., an Unusual Member of the Phylum Planctomycetes from the German Wadden Sea.</title>
        <authorList>
            <person name="Kohn T."/>
            <person name="Heuer A."/>
            <person name="Jogler M."/>
            <person name="Vollmers J."/>
            <person name="Boedeker C."/>
            <person name="Bunk B."/>
            <person name="Rast P."/>
            <person name="Borchert D."/>
            <person name="Glockner I."/>
            <person name="Freese H.M."/>
            <person name="Klenk H.P."/>
            <person name="Overmann J."/>
            <person name="Kaster A.K."/>
            <person name="Rohde M."/>
            <person name="Wiegand S."/>
            <person name="Jogler C."/>
        </authorList>
    </citation>
    <scope>NUCLEOTIDE SEQUENCE [LARGE SCALE GENOMIC DNA]</scope>
    <source>
        <strain evidence="2 3">NH11</strain>
    </source>
</reference>
<dbReference type="PANTHER" id="PTHR42834:SF1">
    <property type="entry name" value="ENDONUCLEASE_EXONUCLEASE_PHOSPHATASE FAMILY PROTEIN (AFU_ORTHOLOGUE AFUA_3G09210)"/>
    <property type="match status" value="1"/>
</dbReference>
<protein>
    <submittedName>
        <fullName evidence="2">Endonuclease/Exonuclease/phosphatase family protein</fullName>
    </submittedName>
</protein>
<dbReference type="EMBL" id="CP017641">
    <property type="protein sequence ID" value="APZ94682.1"/>
    <property type="molecule type" value="Genomic_DNA"/>
</dbReference>
<dbReference type="InterPro" id="IPR036691">
    <property type="entry name" value="Endo/exonu/phosph_ase_sf"/>
</dbReference>
<dbReference type="OrthoDB" id="9802724at2"/>
<proteinExistence type="predicted"/>
<evidence type="ECO:0000313" key="3">
    <source>
        <dbReference type="Proteomes" id="UP000187735"/>
    </source>
</evidence>
<dbReference type="STRING" id="1891926.Fuma_04321"/>
<evidence type="ECO:0000259" key="1">
    <source>
        <dbReference type="Pfam" id="PF19580"/>
    </source>
</evidence>
<dbReference type="GO" id="GO:0004519">
    <property type="term" value="F:endonuclease activity"/>
    <property type="evidence" value="ECO:0007669"/>
    <property type="project" value="UniProtKB-KW"/>
</dbReference>
<keyword evidence="2" id="KW-0255">Endonuclease</keyword>
<keyword evidence="3" id="KW-1185">Reference proteome</keyword>
<keyword evidence="2" id="KW-0378">Hydrolase</keyword>
<dbReference type="PANTHER" id="PTHR42834">
    <property type="entry name" value="ENDONUCLEASE/EXONUCLEASE/PHOSPHATASE FAMILY PROTEIN (AFU_ORTHOLOGUE AFUA_3G09210)"/>
    <property type="match status" value="1"/>
</dbReference>
<dbReference type="RefSeq" id="WP_077025954.1">
    <property type="nucleotide sequence ID" value="NZ_CP017641.1"/>
</dbReference>
<dbReference type="KEGG" id="fmr:Fuma_04321"/>
<dbReference type="AlphaFoldDB" id="A0A1P8WKU1"/>
<organism evidence="2 3">
    <name type="scientific">Fuerstiella marisgermanici</name>
    <dbReference type="NCBI Taxonomy" id="1891926"/>
    <lineage>
        <taxon>Bacteria</taxon>
        <taxon>Pseudomonadati</taxon>
        <taxon>Planctomycetota</taxon>
        <taxon>Planctomycetia</taxon>
        <taxon>Planctomycetales</taxon>
        <taxon>Planctomycetaceae</taxon>
        <taxon>Fuerstiella</taxon>
    </lineage>
</organism>
<name>A0A1P8WKU1_9PLAN</name>
<dbReference type="InterPro" id="IPR005135">
    <property type="entry name" value="Endo/exonuclease/phosphatase"/>
</dbReference>
<dbReference type="Pfam" id="PF19580">
    <property type="entry name" value="Exo_endo_phos_3"/>
    <property type="match status" value="1"/>
</dbReference>